<protein>
    <submittedName>
        <fullName evidence="1">Uncharacterized protein</fullName>
    </submittedName>
</protein>
<evidence type="ECO:0000313" key="2">
    <source>
        <dbReference type="Proteomes" id="UP000499080"/>
    </source>
</evidence>
<accession>A0A4Y2RCE4</accession>
<comment type="caution">
    <text evidence="1">The sequence shown here is derived from an EMBL/GenBank/DDBJ whole genome shotgun (WGS) entry which is preliminary data.</text>
</comment>
<name>A0A4Y2RCE4_ARAVE</name>
<reference evidence="1 2" key="1">
    <citation type="journal article" date="2019" name="Sci. Rep.">
        <title>Orb-weaving spider Araneus ventricosus genome elucidates the spidroin gene catalogue.</title>
        <authorList>
            <person name="Kono N."/>
            <person name="Nakamura H."/>
            <person name="Ohtoshi R."/>
            <person name="Moran D.A.P."/>
            <person name="Shinohara A."/>
            <person name="Yoshida Y."/>
            <person name="Fujiwara M."/>
            <person name="Mori M."/>
            <person name="Tomita M."/>
            <person name="Arakawa K."/>
        </authorList>
    </citation>
    <scope>NUCLEOTIDE SEQUENCE [LARGE SCALE GENOMIC DNA]</scope>
</reference>
<organism evidence="1 2">
    <name type="scientific">Araneus ventricosus</name>
    <name type="common">Orbweaver spider</name>
    <name type="synonym">Epeira ventricosa</name>
    <dbReference type="NCBI Taxonomy" id="182803"/>
    <lineage>
        <taxon>Eukaryota</taxon>
        <taxon>Metazoa</taxon>
        <taxon>Ecdysozoa</taxon>
        <taxon>Arthropoda</taxon>
        <taxon>Chelicerata</taxon>
        <taxon>Arachnida</taxon>
        <taxon>Araneae</taxon>
        <taxon>Araneomorphae</taxon>
        <taxon>Entelegynae</taxon>
        <taxon>Araneoidea</taxon>
        <taxon>Araneidae</taxon>
        <taxon>Araneus</taxon>
    </lineage>
</organism>
<evidence type="ECO:0000313" key="1">
    <source>
        <dbReference type="EMBL" id="GBN73373.1"/>
    </source>
</evidence>
<dbReference type="OrthoDB" id="8300685at2759"/>
<sequence>MLSKALELRFGKKCPKDYSHLQLKARRQRPNETLRKLATDVETLSHIAFFDSPNEVRETLPIQYFIDGVRYRNSTSSTNGVIKRLDAGLVCAMKFEVSEQGTKRYRHATRGSTFNISRILPL</sequence>
<dbReference type="AlphaFoldDB" id="A0A4Y2RCE4"/>
<keyword evidence="2" id="KW-1185">Reference proteome</keyword>
<gene>
    <name evidence="1" type="ORF">AVEN_41558_1</name>
</gene>
<proteinExistence type="predicted"/>
<dbReference type="EMBL" id="BGPR01016540">
    <property type="protein sequence ID" value="GBN73373.1"/>
    <property type="molecule type" value="Genomic_DNA"/>
</dbReference>
<dbReference type="Proteomes" id="UP000499080">
    <property type="component" value="Unassembled WGS sequence"/>
</dbReference>